<accession>A0A2N6MI69</accession>
<evidence type="ECO:0000313" key="2">
    <source>
        <dbReference type="Proteomes" id="UP000234966"/>
    </source>
</evidence>
<protein>
    <submittedName>
        <fullName evidence="1">Uncharacterized protein</fullName>
    </submittedName>
</protein>
<reference evidence="1 2" key="1">
    <citation type="submission" date="2017-07" db="EMBL/GenBank/DDBJ databases">
        <title>Genomes of Fischerella (Mastigocladus) sp. strains.</title>
        <authorList>
            <person name="Miller S.R."/>
        </authorList>
    </citation>
    <scope>NUCLEOTIDE SEQUENCE [LARGE SCALE GENOMIC DNA]</scope>
    <source>
        <strain evidence="1 2">CCMEE 5330</strain>
    </source>
</reference>
<sequence>MDSGYWLVVNYPLAITHYQPQNKISPQLVGNLTEIPPEPLASVGSMMVLRNNDQFQVLFCT</sequence>
<proteinExistence type="predicted"/>
<comment type="caution">
    <text evidence="1">The sequence shown here is derived from an EMBL/GenBank/DDBJ whole genome shotgun (WGS) entry which is preliminary data.</text>
</comment>
<evidence type="ECO:0000313" key="1">
    <source>
        <dbReference type="EMBL" id="PMB46464.1"/>
    </source>
</evidence>
<organism evidence="1 2">
    <name type="scientific">Fischerella thermalis CCMEE 5330</name>
    <dbReference type="NCBI Taxonomy" id="2019670"/>
    <lineage>
        <taxon>Bacteria</taxon>
        <taxon>Bacillati</taxon>
        <taxon>Cyanobacteriota</taxon>
        <taxon>Cyanophyceae</taxon>
        <taxon>Nostocales</taxon>
        <taxon>Hapalosiphonaceae</taxon>
        <taxon>Fischerella</taxon>
    </lineage>
</organism>
<dbReference type="AlphaFoldDB" id="A0A2N6MI69"/>
<dbReference type="Proteomes" id="UP000234966">
    <property type="component" value="Unassembled WGS sequence"/>
</dbReference>
<dbReference type="EMBL" id="NMQI01000119">
    <property type="protein sequence ID" value="PMB46464.1"/>
    <property type="molecule type" value="Genomic_DNA"/>
</dbReference>
<gene>
    <name evidence="1" type="ORF">CEN41_05730</name>
</gene>
<name>A0A2N6MI69_9CYAN</name>